<dbReference type="PANTHER" id="PTHR43817">
    <property type="entry name" value="GLYCOSYL HYDROLASE"/>
    <property type="match status" value="1"/>
</dbReference>
<dbReference type="SUPFAM" id="SSF49785">
    <property type="entry name" value="Galactose-binding domain-like"/>
    <property type="match status" value="1"/>
</dbReference>
<dbReference type="AlphaFoldDB" id="A0A6I2MQS4"/>
<gene>
    <name evidence="5" type="ORF">GJ691_11555</name>
</gene>
<comment type="caution">
    <text evidence="5">The sequence shown here is derived from an EMBL/GenBank/DDBJ whole genome shotgun (WGS) entry which is preliminary data.</text>
</comment>
<evidence type="ECO:0000313" key="5">
    <source>
        <dbReference type="EMBL" id="MRX64800.1"/>
    </source>
</evidence>
<feature type="domain" description="Beta-mannosidase-like galactose-binding" evidence="4">
    <location>
        <begin position="844"/>
        <end position="912"/>
    </location>
</feature>
<keyword evidence="2" id="KW-0378">Hydrolase</keyword>
<keyword evidence="1" id="KW-0732">Signal</keyword>
<dbReference type="GO" id="GO:0004553">
    <property type="term" value="F:hydrolase activity, hydrolyzing O-glycosyl compounds"/>
    <property type="evidence" value="ECO:0007669"/>
    <property type="project" value="UniProtKB-ARBA"/>
</dbReference>
<dbReference type="InterPro" id="IPR008979">
    <property type="entry name" value="Galactose-bd-like_sf"/>
</dbReference>
<dbReference type="RefSeq" id="WP_154367018.1">
    <property type="nucleotide sequence ID" value="NZ_WKJH01000018.1"/>
</dbReference>
<keyword evidence="6" id="KW-1185">Reference proteome</keyword>
<name>A0A6I2MQS4_9FLAO</name>
<dbReference type="InterPro" id="IPR054593">
    <property type="entry name" value="Beta-mannosidase-like_N2"/>
</dbReference>
<organism evidence="5 6">
    <name type="scientific">Maribacter luteus</name>
    <dbReference type="NCBI Taxonomy" id="2594478"/>
    <lineage>
        <taxon>Bacteria</taxon>
        <taxon>Pseudomonadati</taxon>
        <taxon>Bacteroidota</taxon>
        <taxon>Flavobacteriia</taxon>
        <taxon>Flavobacteriales</taxon>
        <taxon>Flavobacteriaceae</taxon>
        <taxon>Maribacter</taxon>
    </lineage>
</organism>
<dbReference type="Proteomes" id="UP000443153">
    <property type="component" value="Unassembled WGS sequence"/>
</dbReference>
<evidence type="ECO:0000259" key="4">
    <source>
        <dbReference type="Pfam" id="PF22666"/>
    </source>
</evidence>
<evidence type="ECO:0000256" key="2">
    <source>
        <dbReference type="ARBA" id="ARBA00022801"/>
    </source>
</evidence>
<dbReference type="PROSITE" id="PS51257">
    <property type="entry name" value="PROKAR_LIPOPROTEIN"/>
    <property type="match status" value="1"/>
</dbReference>
<evidence type="ECO:0000256" key="1">
    <source>
        <dbReference type="ARBA" id="ARBA00022729"/>
    </source>
</evidence>
<feature type="transmembrane region" description="Helical" evidence="3">
    <location>
        <begin position="7"/>
        <end position="24"/>
    </location>
</feature>
<dbReference type="PANTHER" id="PTHR43817:SF1">
    <property type="entry name" value="HYDROLASE, FAMILY 43, PUTATIVE (AFU_ORTHOLOGUE AFUA_3G01660)-RELATED"/>
    <property type="match status" value="1"/>
</dbReference>
<dbReference type="Gene3D" id="2.60.120.260">
    <property type="entry name" value="Galactose-binding domain-like"/>
    <property type="match status" value="1"/>
</dbReference>
<sequence>MMKTTYLGLYAVGIYCGLMLILSSCQVTSTSDILVKQPLEENFKTPPHEVRPQVWWWWLQTPTNKEAITKDLEEMKAKGLSGCMVLDGGVGPFGPHKWKKKTVIDTTEIRYEITDEYKGGSLRQPNDKMETWSKPWRDMVRFASLEAGRLELDFGVFIGPAGCAAPWVTPDYGQQELVWGELFIEGGNMINQEFPKPKLPVQTKRQRENQTVKDAQNAYYNEIAILAIPEKKTPSINEIINLSDKIDKKGHLKWNAPKGNWRVIRFGYRPTGRNLGGVFYIDHLSKEAFDIHWQKTVGTLLKEMSLEERKAFKYVECDSWEAGDPNWTKHFSKEFKNRRGYDIIKYMPALIGVNIESDETTEHFLNDFKLTISDLISEKHYGRQQEVAHKHNLESYAEATGPHQYQADLKKCVSKCDVAMGEFWMPSPHREKPSGRFLVREAATAAHTYGIKKVFAESFTSVGPNWEVSPFQMKAAADQAFCDGLNWICFHTYTHRPSVIDVPGLTHSAGTHFDRTNTWWNQSMPFVNYLSRCSYMLQQGLFVADVLFYNGHGLRSGADAFEWEDGMKNPPESLGTGYDYDKCNEEVLLNRLHFTNGKLALPDGMTYKVLVIDENTPVSLNALKKIVKLVEQGATVIGKIETSMLSNLDDVTEYQNLIKRIWGNLEKGEHKIGKGKFVWNKTIREVLLNKNILPDFECTGLSDTGVIDFIHRKTEDADIYYVASKWQPTEKVSCSFRVINKQPELWNPITGETRLLTNFKVENGQTIIPMEFGPSSSYFVVFKEPISTQNSASNWPQLKTVQNIEGAWNLSFDKNWGGPETIVFPNLVDWSKHENSGIKYYSGTATYRKTFNMVSLNENQQLYLDLGQVHELARVKLNGIDLGITWSKPYRVNMTSHVRAKGNTLEIDVVNLWPNRLIGDAFLPEEEQFTKTNIRKFTKATQLLPSGLIGPVQILTTETN</sequence>
<keyword evidence="3" id="KW-0812">Transmembrane</keyword>
<dbReference type="Pfam" id="PF17132">
    <property type="entry name" value="Glyco_hydro_106"/>
    <property type="match status" value="3"/>
</dbReference>
<keyword evidence="3" id="KW-0472">Membrane</keyword>
<dbReference type="Pfam" id="PF22666">
    <property type="entry name" value="Glyco_hydro_2_N2"/>
    <property type="match status" value="1"/>
</dbReference>
<protein>
    <recommendedName>
        <fullName evidence="4">Beta-mannosidase-like galactose-binding domain-containing protein</fullName>
    </recommendedName>
</protein>
<keyword evidence="3" id="KW-1133">Transmembrane helix</keyword>
<accession>A0A6I2MQS4</accession>
<evidence type="ECO:0000256" key="3">
    <source>
        <dbReference type="SAM" id="Phobius"/>
    </source>
</evidence>
<dbReference type="EMBL" id="WKJH01000018">
    <property type="protein sequence ID" value="MRX64800.1"/>
    <property type="molecule type" value="Genomic_DNA"/>
</dbReference>
<evidence type="ECO:0000313" key="6">
    <source>
        <dbReference type="Proteomes" id="UP000443153"/>
    </source>
</evidence>
<dbReference type="NCBIfam" id="NF045579">
    <property type="entry name" value="rhamnoside_JR"/>
    <property type="match status" value="1"/>
</dbReference>
<dbReference type="OrthoDB" id="9761519at2"/>
<reference evidence="5 6" key="1">
    <citation type="submission" date="2019-11" db="EMBL/GenBank/DDBJ databases">
        <title>Maribacter lutea sp. nov., a marine bacterium isolated from intertidal sand.</title>
        <authorList>
            <person name="Liu A."/>
        </authorList>
    </citation>
    <scope>NUCLEOTIDE SEQUENCE [LARGE SCALE GENOMIC DNA]</scope>
    <source>
        <strain evidence="5 6">RZ05</strain>
    </source>
</reference>
<proteinExistence type="predicted"/>